<dbReference type="AlphaFoldDB" id="A0A4D9DNZ2"/>
<dbReference type="SUPFAM" id="SSF64268">
    <property type="entry name" value="PX domain"/>
    <property type="match status" value="1"/>
</dbReference>
<protein>
    <submittedName>
        <fullName evidence="9">Sorting nexin-22</fullName>
    </submittedName>
</protein>
<comment type="caution">
    <text evidence="9">The sequence shown here is derived from an EMBL/GenBank/DDBJ whole genome shotgun (WGS) entry which is preliminary data.</text>
</comment>
<dbReference type="CDD" id="cd06880">
    <property type="entry name" value="PX_SNX22"/>
    <property type="match status" value="1"/>
</dbReference>
<gene>
    <name evidence="9" type="ORF">DR999_PMT20033</name>
</gene>
<comment type="similarity">
    <text evidence="2">Belongs to the sorting nexin family.</text>
</comment>
<accession>A0A4D9DNZ2</accession>
<keyword evidence="4" id="KW-0653">Protein transport</keyword>
<keyword evidence="7" id="KW-0968">Cytoplasmic vesicle</keyword>
<evidence type="ECO:0000313" key="9">
    <source>
        <dbReference type="EMBL" id="TFJ98077.1"/>
    </source>
</evidence>
<sequence>MGSLPSPGEQAAEEAPCGASQHTQHFPNLLIQQPIPSSDPTQWLAVRTAVKHSLLHFLQLGKASGSNFTSACTVQACSALQSPVSRQHRAEGRWMQDPGMVSLALCAEVFTVEVLCNGRKHTIEKRYSEFHALHKRIKKMCKVPDFPPKRVPNWMSKVQEQRRQGLEVYIQGVLYYNKELPRELLDFLKLRHFQQDAKASSLE</sequence>
<comment type="subcellular location">
    <subcellularLocation>
        <location evidence="1">Cytoplasmic vesicle membrane</location>
        <topology evidence="1">Peripheral membrane protein</topology>
        <orientation evidence="1">Cytoplasmic side</orientation>
    </subcellularLocation>
</comment>
<organism evidence="9 10">
    <name type="scientific">Platysternon megacephalum</name>
    <name type="common">big-headed turtle</name>
    <dbReference type="NCBI Taxonomy" id="55544"/>
    <lineage>
        <taxon>Eukaryota</taxon>
        <taxon>Metazoa</taxon>
        <taxon>Chordata</taxon>
        <taxon>Craniata</taxon>
        <taxon>Vertebrata</taxon>
        <taxon>Euteleostomi</taxon>
        <taxon>Archelosauria</taxon>
        <taxon>Testudinata</taxon>
        <taxon>Testudines</taxon>
        <taxon>Cryptodira</taxon>
        <taxon>Durocryptodira</taxon>
        <taxon>Testudinoidea</taxon>
        <taxon>Platysternidae</taxon>
        <taxon>Platysternon</taxon>
    </lineage>
</organism>
<evidence type="ECO:0000256" key="6">
    <source>
        <dbReference type="ARBA" id="ARBA00023136"/>
    </source>
</evidence>
<dbReference type="InterPro" id="IPR001683">
    <property type="entry name" value="PX_dom"/>
</dbReference>
<dbReference type="PROSITE" id="PS50195">
    <property type="entry name" value="PX"/>
    <property type="match status" value="1"/>
</dbReference>
<dbReference type="PANTHER" id="PTHR15813:SF8">
    <property type="entry name" value="SORTING NEXIN-22"/>
    <property type="match status" value="1"/>
</dbReference>
<dbReference type="PANTHER" id="PTHR15813">
    <property type="entry name" value="SORTING NEXIN-22 AND 24"/>
    <property type="match status" value="1"/>
</dbReference>
<keyword evidence="3" id="KW-0813">Transport</keyword>
<dbReference type="GO" id="GO:1901981">
    <property type="term" value="F:phosphatidylinositol phosphate binding"/>
    <property type="evidence" value="ECO:0007669"/>
    <property type="project" value="TreeGrafter"/>
</dbReference>
<keyword evidence="5" id="KW-0446">Lipid-binding</keyword>
<feature type="domain" description="PX" evidence="8">
    <location>
        <begin position="88"/>
        <end position="203"/>
    </location>
</feature>
<evidence type="ECO:0000259" key="8">
    <source>
        <dbReference type="PROSITE" id="PS50195"/>
    </source>
</evidence>
<dbReference type="EMBL" id="QXTE01000431">
    <property type="protein sequence ID" value="TFJ98077.1"/>
    <property type="molecule type" value="Genomic_DNA"/>
</dbReference>
<keyword evidence="10" id="KW-1185">Reference proteome</keyword>
<proteinExistence type="inferred from homology"/>
<evidence type="ECO:0000256" key="4">
    <source>
        <dbReference type="ARBA" id="ARBA00022927"/>
    </source>
</evidence>
<dbReference type="Proteomes" id="UP000297703">
    <property type="component" value="Unassembled WGS sequence"/>
</dbReference>
<dbReference type="Gene3D" id="3.30.1520.10">
    <property type="entry name" value="Phox-like domain"/>
    <property type="match status" value="1"/>
</dbReference>
<evidence type="ECO:0000256" key="3">
    <source>
        <dbReference type="ARBA" id="ARBA00022448"/>
    </source>
</evidence>
<dbReference type="STRING" id="55544.A0A4D9DNZ2"/>
<reference evidence="9 10" key="1">
    <citation type="submission" date="2019-04" db="EMBL/GenBank/DDBJ databases">
        <title>Draft genome of the big-headed turtle Platysternon megacephalum.</title>
        <authorList>
            <person name="Gong S."/>
        </authorList>
    </citation>
    <scope>NUCLEOTIDE SEQUENCE [LARGE SCALE GENOMIC DNA]</scope>
    <source>
        <strain evidence="9">DO16091913</strain>
        <tissue evidence="9">Muscle</tissue>
    </source>
</reference>
<evidence type="ECO:0000256" key="5">
    <source>
        <dbReference type="ARBA" id="ARBA00023121"/>
    </source>
</evidence>
<reference evidence="9 10" key="2">
    <citation type="submission" date="2019-04" db="EMBL/GenBank/DDBJ databases">
        <title>The genome sequence of big-headed turtle.</title>
        <authorList>
            <person name="Gong S."/>
        </authorList>
    </citation>
    <scope>NUCLEOTIDE SEQUENCE [LARGE SCALE GENOMIC DNA]</scope>
    <source>
        <strain evidence="9">DO16091913</strain>
        <tissue evidence="9">Muscle</tissue>
    </source>
</reference>
<dbReference type="OrthoDB" id="93876at2759"/>
<dbReference type="InterPro" id="IPR036871">
    <property type="entry name" value="PX_dom_sf"/>
</dbReference>
<dbReference type="GO" id="GO:0015031">
    <property type="term" value="P:protein transport"/>
    <property type="evidence" value="ECO:0007669"/>
    <property type="project" value="UniProtKB-KW"/>
</dbReference>
<keyword evidence="6" id="KW-0472">Membrane</keyword>
<evidence type="ECO:0000256" key="2">
    <source>
        <dbReference type="ARBA" id="ARBA00010883"/>
    </source>
</evidence>
<dbReference type="InterPro" id="IPR052467">
    <property type="entry name" value="Sorting_nexin_PX-domain"/>
</dbReference>
<dbReference type="Pfam" id="PF00787">
    <property type="entry name" value="PX"/>
    <property type="match status" value="1"/>
</dbReference>
<dbReference type="GO" id="GO:0030659">
    <property type="term" value="C:cytoplasmic vesicle membrane"/>
    <property type="evidence" value="ECO:0007669"/>
    <property type="project" value="UniProtKB-SubCell"/>
</dbReference>
<evidence type="ECO:0000256" key="7">
    <source>
        <dbReference type="ARBA" id="ARBA00023329"/>
    </source>
</evidence>
<evidence type="ECO:0000256" key="1">
    <source>
        <dbReference type="ARBA" id="ARBA00004180"/>
    </source>
</evidence>
<name>A0A4D9DNZ2_9SAUR</name>
<evidence type="ECO:0000313" key="10">
    <source>
        <dbReference type="Proteomes" id="UP000297703"/>
    </source>
</evidence>